<organism evidence="2 3">
    <name type="scientific">Xenotaenia resolanae</name>
    <dbReference type="NCBI Taxonomy" id="208358"/>
    <lineage>
        <taxon>Eukaryota</taxon>
        <taxon>Metazoa</taxon>
        <taxon>Chordata</taxon>
        <taxon>Craniata</taxon>
        <taxon>Vertebrata</taxon>
        <taxon>Euteleostomi</taxon>
        <taxon>Actinopterygii</taxon>
        <taxon>Neopterygii</taxon>
        <taxon>Teleostei</taxon>
        <taxon>Neoteleostei</taxon>
        <taxon>Acanthomorphata</taxon>
        <taxon>Ovalentaria</taxon>
        <taxon>Atherinomorphae</taxon>
        <taxon>Cyprinodontiformes</taxon>
        <taxon>Goodeidae</taxon>
        <taxon>Xenotaenia</taxon>
    </lineage>
</organism>
<proteinExistence type="predicted"/>
<feature type="region of interest" description="Disordered" evidence="1">
    <location>
        <begin position="1"/>
        <end position="27"/>
    </location>
</feature>
<feature type="compositionally biased region" description="Basic and acidic residues" evidence="1">
    <location>
        <begin position="84"/>
        <end position="93"/>
    </location>
</feature>
<name>A0ABV0W467_9TELE</name>
<accession>A0ABV0W467</accession>
<evidence type="ECO:0000313" key="3">
    <source>
        <dbReference type="Proteomes" id="UP001444071"/>
    </source>
</evidence>
<dbReference type="EMBL" id="JAHRIM010030126">
    <property type="protein sequence ID" value="MEQ2264318.1"/>
    <property type="molecule type" value="Genomic_DNA"/>
</dbReference>
<protein>
    <submittedName>
        <fullName evidence="2">Uncharacterized protein</fullName>
    </submittedName>
</protein>
<feature type="region of interest" description="Disordered" evidence="1">
    <location>
        <begin position="84"/>
        <end position="103"/>
    </location>
</feature>
<dbReference type="Proteomes" id="UP001444071">
    <property type="component" value="Unassembled WGS sequence"/>
</dbReference>
<sequence length="103" mass="11811">MDEEIETQKLTERGAEGPLPSTELPTSTRLELHRLPTEVLLGGDGYSTWISSVKKMFLSFNQEQRSEPSKMTTKRVCLKSSVRMADRSKEKTTELTQRYQLMT</sequence>
<keyword evidence="3" id="KW-1185">Reference proteome</keyword>
<comment type="caution">
    <text evidence="2">The sequence shown here is derived from an EMBL/GenBank/DDBJ whole genome shotgun (WGS) entry which is preliminary data.</text>
</comment>
<evidence type="ECO:0000256" key="1">
    <source>
        <dbReference type="SAM" id="MobiDB-lite"/>
    </source>
</evidence>
<feature type="compositionally biased region" description="Polar residues" evidence="1">
    <location>
        <begin position="94"/>
        <end position="103"/>
    </location>
</feature>
<feature type="compositionally biased region" description="Basic and acidic residues" evidence="1">
    <location>
        <begin position="1"/>
        <end position="15"/>
    </location>
</feature>
<reference evidence="2 3" key="1">
    <citation type="submission" date="2021-06" db="EMBL/GenBank/DDBJ databases">
        <authorList>
            <person name="Palmer J.M."/>
        </authorList>
    </citation>
    <scope>NUCLEOTIDE SEQUENCE [LARGE SCALE GENOMIC DNA]</scope>
    <source>
        <strain evidence="2 3">XR_2019</strain>
        <tissue evidence="2">Muscle</tissue>
    </source>
</reference>
<evidence type="ECO:0000313" key="2">
    <source>
        <dbReference type="EMBL" id="MEQ2264318.1"/>
    </source>
</evidence>
<gene>
    <name evidence="2" type="ORF">XENORESO_022079</name>
</gene>